<organism evidence="2">
    <name type="scientific">Phaffia rhodozyma</name>
    <name type="common">Yeast</name>
    <name type="synonym">Xanthophyllomyces dendrorhous</name>
    <dbReference type="NCBI Taxonomy" id="264483"/>
    <lineage>
        <taxon>Eukaryota</taxon>
        <taxon>Fungi</taxon>
        <taxon>Dikarya</taxon>
        <taxon>Basidiomycota</taxon>
        <taxon>Agaricomycotina</taxon>
        <taxon>Tremellomycetes</taxon>
        <taxon>Cystofilobasidiales</taxon>
        <taxon>Mrakiaceae</taxon>
        <taxon>Phaffia</taxon>
    </lineage>
</organism>
<feature type="compositionally biased region" description="Basic and acidic residues" evidence="1">
    <location>
        <begin position="41"/>
        <end position="78"/>
    </location>
</feature>
<reference evidence="2" key="1">
    <citation type="submission" date="2014-08" db="EMBL/GenBank/DDBJ databases">
        <authorList>
            <person name="Sharma Rahul"/>
            <person name="Thines Marco"/>
        </authorList>
    </citation>
    <scope>NUCLEOTIDE SEQUENCE</scope>
</reference>
<accession>A0A0F7SN31</accession>
<evidence type="ECO:0000313" key="2">
    <source>
        <dbReference type="EMBL" id="CDZ98889.1"/>
    </source>
</evidence>
<proteinExistence type="predicted"/>
<name>A0A0F7SN31_PHARH</name>
<evidence type="ECO:0000256" key="1">
    <source>
        <dbReference type="SAM" id="MobiDB-lite"/>
    </source>
</evidence>
<protein>
    <submittedName>
        <fullName evidence="2">Uncharacterized protein</fullName>
    </submittedName>
</protein>
<feature type="region of interest" description="Disordered" evidence="1">
    <location>
        <begin position="1"/>
        <end position="78"/>
    </location>
</feature>
<dbReference type="AlphaFoldDB" id="A0A0F7SN31"/>
<sequence>MRQQRTLCGAAGDTAEARGSGTPVVEGRYPRRAGSGSLGRTADDTAVEKKDHRSREPLEGHATSRDSLGEDHGDHGIM</sequence>
<dbReference type="EMBL" id="LN483348">
    <property type="protein sequence ID" value="CDZ98889.1"/>
    <property type="molecule type" value="Genomic_DNA"/>
</dbReference>